<dbReference type="Gene3D" id="3.40.50.2300">
    <property type="match status" value="1"/>
</dbReference>
<keyword evidence="1 2" id="KW-0597">Phosphoprotein</keyword>
<name>A0A6L6PYE1_9BURK</name>
<evidence type="ECO:0000259" key="3">
    <source>
        <dbReference type="PROSITE" id="PS50110"/>
    </source>
</evidence>
<dbReference type="PROSITE" id="PS50110">
    <property type="entry name" value="RESPONSE_REGULATORY"/>
    <property type="match status" value="1"/>
</dbReference>
<evidence type="ECO:0000313" key="5">
    <source>
        <dbReference type="Proteomes" id="UP000484015"/>
    </source>
</evidence>
<accession>A0A6L6PYE1</accession>
<proteinExistence type="predicted"/>
<dbReference type="SUPFAM" id="SSF46955">
    <property type="entry name" value="Putative DNA-binding domain"/>
    <property type="match status" value="1"/>
</dbReference>
<dbReference type="InterPro" id="IPR041657">
    <property type="entry name" value="HTH_17"/>
</dbReference>
<dbReference type="SMART" id="SM00448">
    <property type="entry name" value="REC"/>
    <property type="match status" value="1"/>
</dbReference>
<reference evidence="4 5" key="1">
    <citation type="submission" date="2019-11" db="EMBL/GenBank/DDBJ databases">
        <title>Type strains purchased from KCTC, JCM and DSMZ.</title>
        <authorList>
            <person name="Lu H."/>
        </authorList>
    </citation>
    <scope>NUCLEOTIDE SEQUENCE [LARGE SCALE GENOMIC DNA]</scope>
    <source>
        <strain evidence="4 5">KCTC 42409</strain>
    </source>
</reference>
<protein>
    <submittedName>
        <fullName evidence="4">Response regulator</fullName>
    </submittedName>
</protein>
<evidence type="ECO:0000313" key="4">
    <source>
        <dbReference type="EMBL" id="MTW01722.1"/>
    </source>
</evidence>
<dbReference type="AlphaFoldDB" id="A0A6L6PYE1"/>
<dbReference type="RefSeq" id="WP_170305523.1">
    <property type="nucleotide sequence ID" value="NZ_WNLA01000002.1"/>
</dbReference>
<dbReference type="Proteomes" id="UP000484015">
    <property type="component" value="Unassembled WGS sequence"/>
</dbReference>
<dbReference type="InterPro" id="IPR050595">
    <property type="entry name" value="Bact_response_regulator"/>
</dbReference>
<evidence type="ECO:0000256" key="1">
    <source>
        <dbReference type="ARBA" id="ARBA00022553"/>
    </source>
</evidence>
<dbReference type="SUPFAM" id="SSF52172">
    <property type="entry name" value="CheY-like"/>
    <property type="match status" value="1"/>
</dbReference>
<dbReference type="InterPro" id="IPR010093">
    <property type="entry name" value="SinI_DNA-bd"/>
</dbReference>
<dbReference type="InterPro" id="IPR009061">
    <property type="entry name" value="DNA-bd_dom_put_sf"/>
</dbReference>
<dbReference type="InterPro" id="IPR001789">
    <property type="entry name" value="Sig_transdc_resp-reg_receiver"/>
</dbReference>
<dbReference type="NCBIfam" id="TIGR01764">
    <property type="entry name" value="excise"/>
    <property type="match status" value="1"/>
</dbReference>
<dbReference type="EMBL" id="WNLA01000002">
    <property type="protein sequence ID" value="MTW01722.1"/>
    <property type="molecule type" value="Genomic_DNA"/>
</dbReference>
<evidence type="ECO:0000256" key="2">
    <source>
        <dbReference type="PROSITE-ProRule" id="PRU00169"/>
    </source>
</evidence>
<dbReference type="PANTHER" id="PTHR44591">
    <property type="entry name" value="STRESS RESPONSE REGULATOR PROTEIN 1"/>
    <property type="match status" value="1"/>
</dbReference>
<organism evidence="4 5">
    <name type="scientific">Pseudoduganella ginsengisoli</name>
    <dbReference type="NCBI Taxonomy" id="1462440"/>
    <lineage>
        <taxon>Bacteria</taxon>
        <taxon>Pseudomonadati</taxon>
        <taxon>Pseudomonadota</taxon>
        <taxon>Betaproteobacteria</taxon>
        <taxon>Burkholderiales</taxon>
        <taxon>Oxalobacteraceae</taxon>
        <taxon>Telluria group</taxon>
        <taxon>Pseudoduganella</taxon>
    </lineage>
</organism>
<dbReference type="Gene3D" id="1.10.1660.10">
    <property type="match status" value="1"/>
</dbReference>
<dbReference type="Pfam" id="PF12728">
    <property type="entry name" value="HTH_17"/>
    <property type="match status" value="1"/>
</dbReference>
<feature type="modified residue" description="4-aspartylphosphate" evidence="2">
    <location>
        <position position="125"/>
    </location>
</feature>
<dbReference type="PANTHER" id="PTHR44591:SF3">
    <property type="entry name" value="RESPONSE REGULATORY DOMAIN-CONTAINING PROTEIN"/>
    <property type="match status" value="1"/>
</dbReference>
<gene>
    <name evidence="4" type="ORF">GM668_06420</name>
</gene>
<dbReference type="InterPro" id="IPR011006">
    <property type="entry name" value="CheY-like_superfamily"/>
</dbReference>
<feature type="domain" description="Response regulatory" evidence="3">
    <location>
        <begin position="74"/>
        <end position="192"/>
    </location>
</feature>
<comment type="caution">
    <text evidence="4">The sequence shown here is derived from an EMBL/GenBank/DDBJ whole genome shotgun (WGS) entry which is preliminary data.</text>
</comment>
<keyword evidence="5" id="KW-1185">Reference proteome</keyword>
<dbReference type="GO" id="GO:0003677">
    <property type="term" value="F:DNA binding"/>
    <property type="evidence" value="ECO:0007669"/>
    <property type="project" value="InterPro"/>
</dbReference>
<dbReference type="CDD" id="cd00156">
    <property type="entry name" value="REC"/>
    <property type="match status" value="1"/>
</dbReference>
<dbReference type="Pfam" id="PF00072">
    <property type="entry name" value="Response_reg"/>
    <property type="match status" value="1"/>
</dbReference>
<dbReference type="GO" id="GO:0000160">
    <property type="term" value="P:phosphorelay signal transduction system"/>
    <property type="evidence" value="ECO:0007669"/>
    <property type="project" value="InterPro"/>
</dbReference>
<sequence>MKRIDAQPDEVCTTQRAAEMLNISVTSVQQLVEKGVIEAWKTKGGHRRIPVAAVLAYRAAQTHIEAAPPSERPSVLVVEDNAMQRLAYQRQFEAWQLPVELCFCENGYQALLQIARRKPDILLADIMMDGMDGYALVKTILADPELASTQVAMLSSVSQAELEARGGIPKGVVFFTKPVNFDELRGYIKACCAQSQRWNR</sequence>